<dbReference type="SUPFAM" id="SSF52096">
    <property type="entry name" value="ClpP/crotonase"/>
    <property type="match status" value="1"/>
</dbReference>
<protein>
    <recommendedName>
        <fullName evidence="4">Enoyl-CoA hydratase</fullName>
    </recommendedName>
</protein>
<dbReference type="InterPro" id="IPR029045">
    <property type="entry name" value="ClpP/crotonase-like_dom_sf"/>
</dbReference>
<sequence length="311" mass="34929">MSYNNIIYEKDERLAFITLNRPEKLNPLSHALRGEVYDALRDAEADTEIGVIILKGAGRAFSAGYDLAPNPDEESDYVSGRSGMPDTGSTHPQHYDWSRHAVMGHWLIWELAKPVICQIHGYCLAGGTELASMCDFRFVAEDTQIGYPPVRAMGTMDMMWAPWLLPVTKAREFAYTGDSFSGKEMAELGWANYALPKEELDETVIRFARRLGHIDNDLLNYNKRAVNRQLEIMGIRTGLMSGTDVEAMSKHRPAAGEFGRRVREGGLKAALEWRDGPFRDFRGAYESAPKDRPIAGTEEKETKPGDSDYSR</sequence>
<dbReference type="AlphaFoldDB" id="A0A381PSJ7"/>
<organism evidence="3">
    <name type="scientific">marine metagenome</name>
    <dbReference type="NCBI Taxonomy" id="408172"/>
    <lineage>
        <taxon>unclassified sequences</taxon>
        <taxon>metagenomes</taxon>
        <taxon>ecological metagenomes</taxon>
    </lineage>
</organism>
<proteinExistence type="inferred from homology"/>
<feature type="region of interest" description="Disordered" evidence="2">
    <location>
        <begin position="72"/>
        <end position="91"/>
    </location>
</feature>
<evidence type="ECO:0000256" key="1">
    <source>
        <dbReference type="ARBA" id="ARBA00005254"/>
    </source>
</evidence>
<feature type="region of interest" description="Disordered" evidence="2">
    <location>
        <begin position="280"/>
        <end position="311"/>
    </location>
</feature>
<evidence type="ECO:0000256" key="2">
    <source>
        <dbReference type="SAM" id="MobiDB-lite"/>
    </source>
</evidence>
<dbReference type="PANTHER" id="PTHR43802">
    <property type="entry name" value="ENOYL-COA HYDRATASE"/>
    <property type="match status" value="1"/>
</dbReference>
<dbReference type="Gene3D" id="3.90.226.10">
    <property type="entry name" value="2-enoyl-CoA Hydratase, Chain A, domain 1"/>
    <property type="match status" value="1"/>
</dbReference>
<evidence type="ECO:0008006" key="4">
    <source>
        <dbReference type="Google" id="ProtNLM"/>
    </source>
</evidence>
<dbReference type="Pfam" id="PF00378">
    <property type="entry name" value="ECH_1"/>
    <property type="match status" value="1"/>
</dbReference>
<dbReference type="PANTHER" id="PTHR43802:SF1">
    <property type="entry name" value="IP11341P-RELATED"/>
    <property type="match status" value="1"/>
</dbReference>
<dbReference type="CDD" id="cd06558">
    <property type="entry name" value="crotonase-like"/>
    <property type="match status" value="1"/>
</dbReference>
<evidence type="ECO:0000313" key="3">
    <source>
        <dbReference type="EMBL" id="SUZ70022.1"/>
    </source>
</evidence>
<name>A0A381PSJ7_9ZZZZ</name>
<comment type="similarity">
    <text evidence="1">Belongs to the enoyl-CoA hydratase/isomerase family.</text>
</comment>
<accession>A0A381PSJ7</accession>
<reference evidence="3" key="1">
    <citation type="submission" date="2018-05" db="EMBL/GenBank/DDBJ databases">
        <authorList>
            <person name="Lanie J.A."/>
            <person name="Ng W.-L."/>
            <person name="Kazmierczak K.M."/>
            <person name="Andrzejewski T.M."/>
            <person name="Davidsen T.M."/>
            <person name="Wayne K.J."/>
            <person name="Tettelin H."/>
            <person name="Glass J.I."/>
            <person name="Rusch D."/>
            <person name="Podicherti R."/>
            <person name="Tsui H.-C.T."/>
            <person name="Winkler M.E."/>
        </authorList>
    </citation>
    <scope>NUCLEOTIDE SEQUENCE</scope>
</reference>
<gene>
    <name evidence="3" type="ORF">METZ01_LOCUS22876</name>
</gene>
<dbReference type="InterPro" id="IPR001753">
    <property type="entry name" value="Enoyl-CoA_hydra/iso"/>
</dbReference>
<dbReference type="EMBL" id="UINC01001079">
    <property type="protein sequence ID" value="SUZ70022.1"/>
    <property type="molecule type" value="Genomic_DNA"/>
</dbReference>